<keyword evidence="1" id="KW-0175">Coiled coil</keyword>
<accession>A0A397TV76</accession>
<sequence length="263" mass="30873">MITEFQRNFENQEQVILELRRQLEERQEVIVNLEGLENAEKIFKRAMAVDSVYGSRHGKYVSEINLVASAIKYSIARSKTIINIDNHFTSSGSYFHFQNWLEELSDKEEALPEGLLFLAFDNEQWGQRNYFDRGHNTVIFHTVTSFVAFNIDPHNYIQHTNNKPWAFDSLNRLQYKSLFDPMPKMQDVIDKELHLYFFKILDLLCEKILTATNKIDSLASNLGLNIRCSKQCPNCKKQDIDNRKQVCPDCKFRLPTYQKCQKC</sequence>
<proteinExistence type="predicted"/>
<dbReference type="AlphaFoldDB" id="A0A397TV76"/>
<protein>
    <submittedName>
        <fullName evidence="2">Uncharacterized protein</fullName>
    </submittedName>
</protein>
<dbReference type="Proteomes" id="UP000266673">
    <property type="component" value="Unassembled WGS sequence"/>
</dbReference>
<comment type="caution">
    <text evidence="2">The sequence shown here is derived from an EMBL/GenBank/DDBJ whole genome shotgun (WGS) entry which is preliminary data.</text>
</comment>
<dbReference type="EMBL" id="QKWP01002840">
    <property type="protein sequence ID" value="RIB02045.1"/>
    <property type="molecule type" value="Genomic_DNA"/>
</dbReference>
<feature type="coiled-coil region" evidence="1">
    <location>
        <begin position="2"/>
        <end position="39"/>
    </location>
</feature>
<keyword evidence="3" id="KW-1185">Reference proteome</keyword>
<gene>
    <name evidence="2" type="ORF">C2G38_2292882</name>
</gene>
<evidence type="ECO:0000313" key="3">
    <source>
        <dbReference type="Proteomes" id="UP000266673"/>
    </source>
</evidence>
<evidence type="ECO:0000313" key="2">
    <source>
        <dbReference type="EMBL" id="RIB02045.1"/>
    </source>
</evidence>
<reference evidence="2 3" key="1">
    <citation type="submission" date="2018-06" db="EMBL/GenBank/DDBJ databases">
        <title>Comparative genomics reveals the genomic features of Rhizophagus irregularis, R. cerebriforme, R. diaphanum and Gigaspora rosea, and their symbiotic lifestyle signature.</title>
        <authorList>
            <person name="Morin E."/>
            <person name="San Clemente H."/>
            <person name="Chen E.C.H."/>
            <person name="De La Providencia I."/>
            <person name="Hainaut M."/>
            <person name="Kuo A."/>
            <person name="Kohler A."/>
            <person name="Murat C."/>
            <person name="Tang N."/>
            <person name="Roy S."/>
            <person name="Loubradou J."/>
            <person name="Henrissat B."/>
            <person name="Grigoriev I.V."/>
            <person name="Corradi N."/>
            <person name="Roux C."/>
            <person name="Martin F.M."/>
        </authorList>
    </citation>
    <scope>NUCLEOTIDE SEQUENCE [LARGE SCALE GENOMIC DNA]</scope>
    <source>
        <strain evidence="2 3">DAOM 194757</strain>
    </source>
</reference>
<dbReference type="OrthoDB" id="2448326at2759"/>
<evidence type="ECO:0000256" key="1">
    <source>
        <dbReference type="SAM" id="Coils"/>
    </source>
</evidence>
<organism evidence="2 3">
    <name type="scientific">Gigaspora rosea</name>
    <dbReference type="NCBI Taxonomy" id="44941"/>
    <lineage>
        <taxon>Eukaryota</taxon>
        <taxon>Fungi</taxon>
        <taxon>Fungi incertae sedis</taxon>
        <taxon>Mucoromycota</taxon>
        <taxon>Glomeromycotina</taxon>
        <taxon>Glomeromycetes</taxon>
        <taxon>Diversisporales</taxon>
        <taxon>Gigasporaceae</taxon>
        <taxon>Gigaspora</taxon>
    </lineage>
</organism>
<name>A0A397TV76_9GLOM</name>